<comment type="similarity">
    <text evidence="2">Belongs to the major facilitator superfamily. Proton-dependent oligopeptide transporter (POT/PTR) (TC 2.A.17) family.</text>
</comment>
<name>A0A9P7YMD7_9HELO</name>
<feature type="transmembrane region" description="Helical" evidence="7">
    <location>
        <begin position="494"/>
        <end position="515"/>
    </location>
</feature>
<sequence length="562" mass="61790">MGQKDEESLPRDATKEEIRDLFHEVDKIPISAWLLTFTGAAAQLARFSITVAWQNYLQNPPGNPLLPGALNLGQSKATTIQNGFLFFQYLTPLPFAVISDAWIGRYKTMVVSLSLLVIGYIVLFLTSLPRALEHGAGIGGLVTTMFLVGLGQGGLSAVMYPFIGDQIPEENPKVKRNQKGELVVIDRKLAIQYVFNGYYWMSNIAALFIIPATLVEKHIGFWACYLLPTCVLIVAVIPVLIWNRRLIKLPPQGNVLPQTSKVLAIAIRSHFHLSAASPSHQLTCHNRVVPWSPTFVSEIRRGLKGCRVIICFVIFWLCYNQLSNNIISQAGQMKQQGLSNDTMGSLNAVACVIMGPIIQNLLIPFLRRHRVPFGPIMRMTVAFLFIAAGIAYIAGLQSLIYSRRPCFEHPLECPAAADGSRMRPNDISVWLQTPMHFLLAVGEILGLVSLSEYTYNEAPPNLKAMVQAFQALAAALGAALGMALGPALRNPWLVIMYASLAGSMAVSALVFWGFFRRHDTEYEKEDNEKHGSSGGPSTGVESGSEVPIDEKNVEGRKVVSVS</sequence>
<feature type="transmembrane region" description="Helical" evidence="7">
    <location>
        <begin position="220"/>
        <end position="242"/>
    </location>
</feature>
<feature type="transmembrane region" description="Helical" evidence="7">
    <location>
        <begin position="342"/>
        <end position="363"/>
    </location>
</feature>
<feature type="compositionally biased region" description="Basic and acidic residues" evidence="6">
    <location>
        <begin position="548"/>
        <end position="562"/>
    </location>
</feature>
<dbReference type="GO" id="GO:0016020">
    <property type="term" value="C:membrane"/>
    <property type="evidence" value="ECO:0007669"/>
    <property type="project" value="UniProtKB-SubCell"/>
</dbReference>
<feature type="transmembrane region" description="Helical" evidence="7">
    <location>
        <begin position="197"/>
        <end position="214"/>
    </location>
</feature>
<evidence type="ECO:0000256" key="2">
    <source>
        <dbReference type="ARBA" id="ARBA00005982"/>
    </source>
</evidence>
<dbReference type="Proteomes" id="UP000824998">
    <property type="component" value="Unassembled WGS sequence"/>
</dbReference>
<dbReference type="PANTHER" id="PTHR11654">
    <property type="entry name" value="OLIGOPEPTIDE TRANSPORTER-RELATED"/>
    <property type="match status" value="1"/>
</dbReference>
<keyword evidence="9" id="KW-1185">Reference proteome</keyword>
<keyword evidence="4 7" id="KW-1133">Transmembrane helix</keyword>
<feature type="compositionally biased region" description="Basic and acidic residues" evidence="6">
    <location>
        <begin position="522"/>
        <end position="531"/>
    </location>
</feature>
<organism evidence="8 9">
    <name type="scientific">Amylocarpus encephaloides</name>
    <dbReference type="NCBI Taxonomy" id="45428"/>
    <lineage>
        <taxon>Eukaryota</taxon>
        <taxon>Fungi</taxon>
        <taxon>Dikarya</taxon>
        <taxon>Ascomycota</taxon>
        <taxon>Pezizomycotina</taxon>
        <taxon>Leotiomycetes</taxon>
        <taxon>Helotiales</taxon>
        <taxon>Helotiales incertae sedis</taxon>
        <taxon>Amylocarpus</taxon>
    </lineage>
</organism>
<dbReference type="InterPro" id="IPR000109">
    <property type="entry name" value="POT_fam"/>
</dbReference>
<evidence type="ECO:0000256" key="5">
    <source>
        <dbReference type="ARBA" id="ARBA00023136"/>
    </source>
</evidence>
<evidence type="ECO:0000256" key="4">
    <source>
        <dbReference type="ARBA" id="ARBA00022989"/>
    </source>
</evidence>
<dbReference type="AlphaFoldDB" id="A0A9P7YMD7"/>
<dbReference type="InterPro" id="IPR036259">
    <property type="entry name" value="MFS_trans_sf"/>
</dbReference>
<evidence type="ECO:0000256" key="3">
    <source>
        <dbReference type="ARBA" id="ARBA00022692"/>
    </source>
</evidence>
<comment type="caution">
    <text evidence="8">The sequence shown here is derived from an EMBL/GenBank/DDBJ whole genome shotgun (WGS) entry which is preliminary data.</text>
</comment>
<comment type="subcellular location">
    <subcellularLocation>
        <location evidence="1">Membrane</location>
        <topology evidence="1">Multi-pass membrane protein</topology>
    </subcellularLocation>
</comment>
<feature type="transmembrane region" description="Helical" evidence="7">
    <location>
        <begin position="429"/>
        <end position="448"/>
    </location>
</feature>
<feature type="transmembrane region" description="Helical" evidence="7">
    <location>
        <begin position="375"/>
        <end position="395"/>
    </location>
</feature>
<feature type="transmembrane region" description="Helical" evidence="7">
    <location>
        <begin position="469"/>
        <end position="488"/>
    </location>
</feature>
<evidence type="ECO:0000256" key="6">
    <source>
        <dbReference type="SAM" id="MobiDB-lite"/>
    </source>
</evidence>
<proteinExistence type="inferred from homology"/>
<dbReference type="Gene3D" id="1.20.1250.20">
    <property type="entry name" value="MFS general substrate transporter like domains"/>
    <property type="match status" value="1"/>
</dbReference>
<evidence type="ECO:0000313" key="9">
    <source>
        <dbReference type="Proteomes" id="UP000824998"/>
    </source>
</evidence>
<keyword evidence="3 7" id="KW-0812">Transmembrane</keyword>
<accession>A0A9P7YMD7</accession>
<feature type="transmembrane region" description="Helical" evidence="7">
    <location>
        <begin position="305"/>
        <end position="322"/>
    </location>
</feature>
<evidence type="ECO:0000256" key="7">
    <source>
        <dbReference type="SAM" id="Phobius"/>
    </source>
</evidence>
<feature type="region of interest" description="Disordered" evidence="6">
    <location>
        <begin position="522"/>
        <end position="562"/>
    </location>
</feature>
<reference evidence="8" key="1">
    <citation type="journal article" date="2021" name="IMA Fungus">
        <title>Genomic characterization of three marine fungi, including Emericellopsis atlantica sp. nov. with signatures of a generalist lifestyle and marine biomass degradation.</title>
        <authorList>
            <person name="Hagestad O.C."/>
            <person name="Hou L."/>
            <person name="Andersen J.H."/>
            <person name="Hansen E.H."/>
            <person name="Altermark B."/>
            <person name="Li C."/>
            <person name="Kuhnert E."/>
            <person name="Cox R.J."/>
            <person name="Crous P.W."/>
            <person name="Spatafora J.W."/>
            <person name="Lail K."/>
            <person name="Amirebrahimi M."/>
            <person name="Lipzen A."/>
            <person name="Pangilinan J."/>
            <person name="Andreopoulos W."/>
            <person name="Hayes R.D."/>
            <person name="Ng V."/>
            <person name="Grigoriev I.V."/>
            <person name="Jackson S.A."/>
            <person name="Sutton T.D.S."/>
            <person name="Dobson A.D.W."/>
            <person name="Rama T."/>
        </authorList>
    </citation>
    <scope>NUCLEOTIDE SEQUENCE</scope>
    <source>
        <strain evidence="8">TRa018bII</strain>
    </source>
</reference>
<dbReference type="GO" id="GO:0022857">
    <property type="term" value="F:transmembrane transporter activity"/>
    <property type="evidence" value="ECO:0007669"/>
    <property type="project" value="InterPro"/>
</dbReference>
<dbReference type="EMBL" id="MU251413">
    <property type="protein sequence ID" value="KAG9236197.1"/>
    <property type="molecule type" value="Genomic_DNA"/>
</dbReference>
<keyword evidence="5 7" id="KW-0472">Membrane</keyword>
<protein>
    <submittedName>
        <fullName evidence="8">POT family-domain-containing protein</fullName>
    </submittedName>
</protein>
<dbReference type="Pfam" id="PF00854">
    <property type="entry name" value="PTR2"/>
    <property type="match status" value="1"/>
</dbReference>
<dbReference type="SUPFAM" id="SSF103473">
    <property type="entry name" value="MFS general substrate transporter"/>
    <property type="match status" value="1"/>
</dbReference>
<evidence type="ECO:0000256" key="1">
    <source>
        <dbReference type="ARBA" id="ARBA00004141"/>
    </source>
</evidence>
<feature type="transmembrane region" description="Helical" evidence="7">
    <location>
        <begin position="110"/>
        <end position="132"/>
    </location>
</feature>
<gene>
    <name evidence="8" type="ORF">BJ875DRAFT_239458</name>
</gene>
<feature type="transmembrane region" description="Helical" evidence="7">
    <location>
        <begin position="138"/>
        <end position="163"/>
    </location>
</feature>
<dbReference type="OrthoDB" id="8904098at2759"/>
<evidence type="ECO:0000313" key="8">
    <source>
        <dbReference type="EMBL" id="KAG9236197.1"/>
    </source>
</evidence>